<dbReference type="Proteomes" id="UP001620645">
    <property type="component" value="Unassembled WGS sequence"/>
</dbReference>
<dbReference type="Gene3D" id="3.40.50.1820">
    <property type="entry name" value="alpha/beta hydrolase"/>
    <property type="match status" value="1"/>
</dbReference>
<keyword evidence="6" id="KW-1185">Reference proteome</keyword>
<organism evidence="5 6">
    <name type="scientific">Heterodera schachtii</name>
    <name type="common">Sugarbeet cyst nematode worm</name>
    <name type="synonym">Tylenchus schachtii</name>
    <dbReference type="NCBI Taxonomy" id="97005"/>
    <lineage>
        <taxon>Eukaryota</taxon>
        <taxon>Metazoa</taxon>
        <taxon>Ecdysozoa</taxon>
        <taxon>Nematoda</taxon>
        <taxon>Chromadorea</taxon>
        <taxon>Rhabditida</taxon>
        <taxon>Tylenchina</taxon>
        <taxon>Tylenchomorpha</taxon>
        <taxon>Tylenchoidea</taxon>
        <taxon>Heteroderidae</taxon>
        <taxon>Heteroderinae</taxon>
        <taxon>Heterodera</taxon>
    </lineage>
</organism>
<evidence type="ECO:0000256" key="2">
    <source>
        <dbReference type="ARBA" id="ARBA00022801"/>
    </source>
</evidence>
<evidence type="ECO:0000256" key="1">
    <source>
        <dbReference type="ARBA" id="ARBA00013201"/>
    </source>
</evidence>
<sequence>MGTTIAARHQQILLLLHHHYHHHHQFPRAHFTRRVTFRRHFDASQFLNFENSNYTSSPSPLSRDGSCCWTYTLEQVPAPPPTDAPKIAKKPSPARKAIEMRVLGPVKRRVAETVHMRRILAEMDANLLQKVTTDNNNDRQFGQQQILLGQTFDWAQFKNRLALDRCVAMGHSFGGASTLSACAEYPSLFNACVLLDAWLFPVERRMYPATERGRLLLLDVYA</sequence>
<dbReference type="EC" id="3.1.1.47" evidence="1"/>
<protein>
    <recommendedName>
        <fullName evidence="1">1-alkyl-2-acetylglycerophosphocholine esterase</fullName>
        <ecNumber evidence="1">3.1.1.47</ecNumber>
    </recommendedName>
</protein>
<keyword evidence="4" id="KW-0443">Lipid metabolism</keyword>
<comment type="caution">
    <text evidence="5">The sequence shown here is derived from an EMBL/GenBank/DDBJ whole genome shotgun (WGS) entry which is preliminary data.</text>
</comment>
<keyword evidence="3" id="KW-0442">Lipid degradation</keyword>
<dbReference type="AlphaFoldDB" id="A0ABD2JQA3"/>
<evidence type="ECO:0000256" key="4">
    <source>
        <dbReference type="ARBA" id="ARBA00023098"/>
    </source>
</evidence>
<dbReference type="SUPFAM" id="SSF53474">
    <property type="entry name" value="alpha/beta-Hydrolases"/>
    <property type="match status" value="1"/>
</dbReference>
<accession>A0ABD2JQA3</accession>
<gene>
    <name evidence="5" type="ORF">niasHS_007812</name>
</gene>
<dbReference type="InterPro" id="IPR029058">
    <property type="entry name" value="AB_hydrolase_fold"/>
</dbReference>
<name>A0ABD2JQA3_HETSC</name>
<dbReference type="GO" id="GO:0016042">
    <property type="term" value="P:lipid catabolic process"/>
    <property type="evidence" value="ECO:0007669"/>
    <property type="project" value="UniProtKB-KW"/>
</dbReference>
<dbReference type="GO" id="GO:0003847">
    <property type="term" value="F:1-alkyl-2-acetylglycerophosphocholine esterase activity"/>
    <property type="evidence" value="ECO:0007669"/>
    <property type="project" value="UniProtKB-EC"/>
</dbReference>
<evidence type="ECO:0000256" key="3">
    <source>
        <dbReference type="ARBA" id="ARBA00022963"/>
    </source>
</evidence>
<evidence type="ECO:0000313" key="6">
    <source>
        <dbReference type="Proteomes" id="UP001620645"/>
    </source>
</evidence>
<evidence type="ECO:0000313" key="5">
    <source>
        <dbReference type="EMBL" id="KAL3092603.1"/>
    </source>
</evidence>
<keyword evidence="2" id="KW-0378">Hydrolase</keyword>
<reference evidence="5 6" key="1">
    <citation type="submission" date="2024-10" db="EMBL/GenBank/DDBJ databases">
        <authorList>
            <person name="Kim D."/>
        </authorList>
    </citation>
    <scope>NUCLEOTIDE SEQUENCE [LARGE SCALE GENOMIC DNA]</scope>
    <source>
        <strain evidence="5">Taebaek</strain>
    </source>
</reference>
<dbReference type="PANTHER" id="PTHR10272:SF0">
    <property type="entry name" value="PLATELET-ACTIVATING FACTOR ACETYLHYDROLASE"/>
    <property type="match status" value="1"/>
</dbReference>
<dbReference type="PANTHER" id="PTHR10272">
    <property type="entry name" value="PLATELET-ACTIVATING FACTOR ACETYLHYDROLASE"/>
    <property type="match status" value="1"/>
</dbReference>
<dbReference type="Pfam" id="PF03403">
    <property type="entry name" value="PAF-AH_p_II"/>
    <property type="match status" value="1"/>
</dbReference>
<dbReference type="EMBL" id="JBICCN010000118">
    <property type="protein sequence ID" value="KAL3092603.1"/>
    <property type="molecule type" value="Genomic_DNA"/>
</dbReference>
<proteinExistence type="predicted"/>